<feature type="domain" description="FAD-dependent oxidoreductase 2 FAD-binding" evidence="5">
    <location>
        <begin position="3"/>
        <end position="386"/>
    </location>
</feature>
<dbReference type="SUPFAM" id="SSF51905">
    <property type="entry name" value="FAD/NAD(P)-binding domain"/>
    <property type="match status" value="1"/>
</dbReference>
<dbReference type="PRINTS" id="PR00411">
    <property type="entry name" value="PNDRDTASEI"/>
</dbReference>
<reference evidence="7 8" key="1">
    <citation type="journal article" date="2011" name="Stand. Genomic Sci.">
        <title>Complete genome sequence of Nitratifractor salsuginis type strain (E9I37-1).</title>
        <authorList>
            <person name="Anderson I."/>
            <person name="Sikorski J."/>
            <person name="Zeytun A."/>
            <person name="Nolan M."/>
            <person name="Lapidus A."/>
            <person name="Lucas S."/>
            <person name="Hammon N."/>
            <person name="Deshpande S."/>
            <person name="Cheng J.F."/>
            <person name="Tapia R."/>
            <person name="Han C."/>
            <person name="Goodwin L."/>
            <person name="Pitluck S."/>
            <person name="Liolios K."/>
            <person name="Pagani I."/>
            <person name="Ivanova N."/>
            <person name="Huntemann M."/>
            <person name="Mavromatis K."/>
            <person name="Ovchinikova G."/>
            <person name="Pati A."/>
            <person name="Chen A."/>
            <person name="Palaniappan K."/>
            <person name="Land M."/>
            <person name="Hauser L."/>
            <person name="Brambilla E.M."/>
            <person name="Ngatchou-Djao O.D."/>
            <person name="Rohde M."/>
            <person name="Tindall B.J."/>
            <person name="Goker M."/>
            <person name="Detter J.C."/>
            <person name="Woyke T."/>
            <person name="Bristow J."/>
            <person name="Eisen J.A."/>
            <person name="Markowitz V."/>
            <person name="Hugenholtz P."/>
            <person name="Klenk H.P."/>
            <person name="Kyrpides N.C."/>
        </authorList>
    </citation>
    <scope>NUCLEOTIDE SEQUENCE [LARGE SCALE GENOMIC DNA]</scope>
    <source>
        <strain evidence="8">DSM 16511 / JCM 12458 / E9I37-1</strain>
    </source>
</reference>
<protein>
    <submittedName>
        <fullName evidence="7">Succinate dehydrogenase (Ubiquinone)</fullName>
        <ecNumber evidence="7">1.3.5.1</ecNumber>
    </submittedName>
</protein>
<dbReference type="Gene3D" id="3.90.700.10">
    <property type="entry name" value="Succinate dehydrogenase/fumarate reductase flavoprotein, catalytic domain"/>
    <property type="match status" value="1"/>
</dbReference>
<evidence type="ECO:0000313" key="8">
    <source>
        <dbReference type="Proteomes" id="UP000008633"/>
    </source>
</evidence>
<dbReference type="eggNOG" id="COG1053">
    <property type="taxonomic scope" value="Bacteria"/>
</dbReference>
<dbReference type="Pfam" id="PF02910">
    <property type="entry name" value="Succ_DH_flav_C"/>
    <property type="match status" value="1"/>
</dbReference>
<dbReference type="KEGG" id="nsa:Nitsa_0239"/>
<evidence type="ECO:0000256" key="4">
    <source>
        <dbReference type="PIRSR" id="PIRSR630664-50"/>
    </source>
</evidence>
<dbReference type="InterPro" id="IPR003953">
    <property type="entry name" value="FAD-dep_OxRdtase_2_FAD-bd"/>
</dbReference>
<evidence type="ECO:0000256" key="3">
    <source>
        <dbReference type="ARBA" id="ARBA00023002"/>
    </source>
</evidence>
<dbReference type="Gene3D" id="3.50.50.60">
    <property type="entry name" value="FAD/NAD(P)-binding domain"/>
    <property type="match status" value="1"/>
</dbReference>
<evidence type="ECO:0000256" key="1">
    <source>
        <dbReference type="ARBA" id="ARBA00001974"/>
    </source>
</evidence>
<feature type="domain" description="Fumarate reductase/succinate dehydrogenase flavoprotein-like C-terminal" evidence="6">
    <location>
        <begin position="442"/>
        <end position="537"/>
    </location>
</feature>
<dbReference type="InterPro" id="IPR036188">
    <property type="entry name" value="FAD/NAD-bd_sf"/>
</dbReference>
<evidence type="ECO:0000259" key="5">
    <source>
        <dbReference type="Pfam" id="PF00890"/>
    </source>
</evidence>
<dbReference type="GO" id="GO:0050660">
    <property type="term" value="F:flavin adenine dinucleotide binding"/>
    <property type="evidence" value="ECO:0007669"/>
    <property type="project" value="TreeGrafter"/>
</dbReference>
<organism evidence="7 8">
    <name type="scientific">Nitratifractor salsuginis (strain DSM 16511 / JCM 12458 / E9I37-1)</name>
    <dbReference type="NCBI Taxonomy" id="749222"/>
    <lineage>
        <taxon>Bacteria</taxon>
        <taxon>Pseudomonadati</taxon>
        <taxon>Campylobacterota</taxon>
        <taxon>Epsilonproteobacteria</taxon>
        <taxon>Campylobacterales</taxon>
        <taxon>Sulfurovaceae</taxon>
        <taxon>Nitratifractor</taxon>
    </lineage>
</organism>
<dbReference type="EC" id="1.3.5.1" evidence="7"/>
<dbReference type="GO" id="GO:0009061">
    <property type="term" value="P:anaerobic respiration"/>
    <property type="evidence" value="ECO:0007669"/>
    <property type="project" value="TreeGrafter"/>
</dbReference>
<evidence type="ECO:0000313" key="7">
    <source>
        <dbReference type="EMBL" id="ADV45511.1"/>
    </source>
</evidence>
<accession>E6WZ61</accession>
<dbReference type="OrthoDB" id="9806724at2"/>
<keyword evidence="3 7" id="KW-0560">Oxidoreductase</keyword>
<dbReference type="PANTHER" id="PTHR11632">
    <property type="entry name" value="SUCCINATE DEHYDROGENASE 2 FLAVOPROTEIN SUBUNIT"/>
    <property type="match status" value="1"/>
</dbReference>
<dbReference type="SUPFAM" id="SSF56425">
    <property type="entry name" value="Succinate dehydrogenase/fumarate reductase flavoprotein, catalytic domain"/>
    <property type="match status" value="1"/>
</dbReference>
<dbReference type="PANTHER" id="PTHR11632:SF51">
    <property type="entry name" value="SUCCINATE DEHYDROGENASE [UBIQUINONE] FLAVOPROTEIN SUBUNIT, MITOCHONDRIAL"/>
    <property type="match status" value="1"/>
</dbReference>
<gene>
    <name evidence="7" type="ordered locus">Nitsa_0239</name>
</gene>
<dbReference type="InterPro" id="IPR037099">
    <property type="entry name" value="Fum_R/Succ_DH_flav-like_C_sf"/>
</dbReference>
<name>E6WZ61_NITSE</name>
<comment type="cofactor">
    <cofactor evidence="1">
        <name>FAD</name>
        <dbReference type="ChEBI" id="CHEBI:57692"/>
    </cofactor>
</comment>
<dbReference type="STRING" id="749222.Nitsa_0239"/>
<reference evidence="8" key="2">
    <citation type="submission" date="2011-01" db="EMBL/GenBank/DDBJ databases">
        <title>The complete genome of Nitratifractor salsuginis DSM 16511.</title>
        <authorList>
            <consortium name="US DOE Joint Genome Institute (JGI-PGF)"/>
            <person name="Lucas S."/>
            <person name="Copeland A."/>
            <person name="Lapidus A."/>
            <person name="Bruce D."/>
            <person name="Goodwin L."/>
            <person name="Pitluck S."/>
            <person name="Kyrpides N."/>
            <person name="Mavromatis K."/>
            <person name="Ivanova N."/>
            <person name="Mikhailova N."/>
            <person name="Zeytun A."/>
            <person name="Detter J.C."/>
            <person name="Tapia R."/>
            <person name="Han C."/>
            <person name="Land M."/>
            <person name="Hauser L."/>
            <person name="Markowitz V."/>
            <person name="Cheng J.-F."/>
            <person name="Hugenholtz P."/>
            <person name="Woyke T."/>
            <person name="Wu D."/>
            <person name="Tindall B."/>
            <person name="Schuetze A."/>
            <person name="Brambilla E."/>
            <person name="Klenk H.-P."/>
            <person name="Eisen J.A."/>
        </authorList>
    </citation>
    <scope>NUCLEOTIDE SEQUENCE [LARGE SCALE GENOMIC DNA]</scope>
    <source>
        <strain evidence="8">DSM 16511 / JCM 12458 / E9I37-1</strain>
    </source>
</reference>
<dbReference type="PRINTS" id="PR00368">
    <property type="entry name" value="FADPNR"/>
</dbReference>
<feature type="active site" description="Proton acceptor" evidence="4">
    <location>
        <position position="284"/>
    </location>
</feature>
<dbReference type="AlphaFoldDB" id="E6WZ61"/>
<proteinExistence type="predicted"/>
<dbReference type="GO" id="GO:0005886">
    <property type="term" value="C:plasma membrane"/>
    <property type="evidence" value="ECO:0007669"/>
    <property type="project" value="TreeGrafter"/>
</dbReference>
<keyword evidence="8" id="KW-1185">Reference proteome</keyword>
<dbReference type="Proteomes" id="UP000008633">
    <property type="component" value="Chromosome"/>
</dbReference>
<dbReference type="Pfam" id="PF00890">
    <property type="entry name" value="FAD_binding_2"/>
    <property type="match status" value="1"/>
</dbReference>
<dbReference type="RefSeq" id="WP_013553208.1">
    <property type="nucleotide sequence ID" value="NC_014935.1"/>
</dbReference>
<dbReference type="GO" id="GO:0008177">
    <property type="term" value="F:succinate dehydrogenase (quinone) activity"/>
    <property type="evidence" value="ECO:0007669"/>
    <property type="project" value="UniProtKB-EC"/>
</dbReference>
<dbReference type="EMBL" id="CP002452">
    <property type="protein sequence ID" value="ADV45511.1"/>
    <property type="molecule type" value="Genomic_DNA"/>
</dbReference>
<dbReference type="HOGENOM" id="CLU_014312_6_2_7"/>
<evidence type="ECO:0000256" key="2">
    <source>
        <dbReference type="ARBA" id="ARBA00022630"/>
    </source>
</evidence>
<sequence length="547" mass="59401">MRDLLIVGSGGAGLSAALEAATLGAKVTVVTKSMPTQAQTSMAQGGINAALGNVEPDSIEEHIADTLKSARDLADEAMVRTLCEAGPETIEWLDRQLVPFSRKEVSQSDTHQNSSLLTPHSSLKTIAQRRLGGATHPRACFAQDFTGLKILQTLYDRCLEAGVKFIPDAYLLELLKEGDRITGALIRHNRSGKIQALRARSTLLAAGGYGAIYHGYTTDAYGATGDALAAVFRASGVLEDLEFVQFHPTAMAPSAVLISESARGAGAILVTEDGKRFTDELASRDVVARAIFGQIASGKHVYLDLRPIPEATLRELMPQELRLAQLHAGIDPLKEPIPVMPAVHYTMGGIAVDERLKVRGLEGVYAAGECASARVHGANRLGGNSLLEIVAFGRLAARNALNDAKEPRETDAGIAIASAQKRIREILNRPARYNLYQKQKILGKRLYHDLGVVRDRELMEDALAYLELLKERLPETGPGDRSIENNQALVDLLEYENGLTLAKALTLAALKRQESRGAHYRSDFPEESPKWQRHIQVRMKGGELDVS</sequence>
<evidence type="ECO:0000259" key="6">
    <source>
        <dbReference type="Pfam" id="PF02910"/>
    </source>
</evidence>
<dbReference type="GO" id="GO:0009055">
    <property type="term" value="F:electron transfer activity"/>
    <property type="evidence" value="ECO:0007669"/>
    <property type="project" value="TreeGrafter"/>
</dbReference>
<dbReference type="InterPro" id="IPR015939">
    <property type="entry name" value="Fum_Rdtase/Succ_DH_flav-like_C"/>
</dbReference>
<dbReference type="InterPro" id="IPR027477">
    <property type="entry name" value="Succ_DH/fumarate_Rdtase_cat_sf"/>
</dbReference>
<dbReference type="InterPro" id="IPR030664">
    <property type="entry name" value="SdhA/FrdA/AprA"/>
</dbReference>
<dbReference type="Gene3D" id="1.20.58.100">
    <property type="entry name" value="Fumarate reductase/succinate dehydrogenase flavoprotein-like, C-terminal domain"/>
    <property type="match status" value="1"/>
</dbReference>
<dbReference type="SUPFAM" id="SSF46977">
    <property type="entry name" value="Succinate dehydrogenase/fumarate reductase flavoprotein C-terminal domain"/>
    <property type="match status" value="1"/>
</dbReference>
<keyword evidence="2" id="KW-0285">Flavoprotein</keyword>